<feature type="transmembrane region" description="Helical" evidence="1">
    <location>
        <begin position="63"/>
        <end position="81"/>
    </location>
</feature>
<keyword evidence="3" id="KW-1185">Reference proteome</keyword>
<feature type="transmembrane region" description="Helical" evidence="1">
    <location>
        <begin position="39"/>
        <end position="57"/>
    </location>
</feature>
<name>A0AAW1LJ02_SAPOF</name>
<dbReference type="EMBL" id="JBDFQZ010000004">
    <property type="protein sequence ID" value="KAK9732998.1"/>
    <property type="molecule type" value="Genomic_DNA"/>
</dbReference>
<evidence type="ECO:0000313" key="2">
    <source>
        <dbReference type="EMBL" id="KAK9732998.1"/>
    </source>
</evidence>
<proteinExistence type="predicted"/>
<organism evidence="2 3">
    <name type="scientific">Saponaria officinalis</name>
    <name type="common">Common soapwort</name>
    <name type="synonym">Lychnis saponaria</name>
    <dbReference type="NCBI Taxonomy" id="3572"/>
    <lineage>
        <taxon>Eukaryota</taxon>
        <taxon>Viridiplantae</taxon>
        <taxon>Streptophyta</taxon>
        <taxon>Embryophyta</taxon>
        <taxon>Tracheophyta</taxon>
        <taxon>Spermatophyta</taxon>
        <taxon>Magnoliopsida</taxon>
        <taxon>eudicotyledons</taxon>
        <taxon>Gunneridae</taxon>
        <taxon>Pentapetalae</taxon>
        <taxon>Caryophyllales</taxon>
        <taxon>Caryophyllaceae</taxon>
        <taxon>Caryophylleae</taxon>
        <taxon>Saponaria</taxon>
    </lineage>
</organism>
<evidence type="ECO:0000256" key="1">
    <source>
        <dbReference type="SAM" id="Phobius"/>
    </source>
</evidence>
<gene>
    <name evidence="2" type="ORF">RND81_04G037100</name>
</gene>
<evidence type="ECO:0000313" key="3">
    <source>
        <dbReference type="Proteomes" id="UP001443914"/>
    </source>
</evidence>
<accession>A0AAW1LJ02</accession>
<dbReference type="Proteomes" id="UP001443914">
    <property type="component" value="Unassembled WGS sequence"/>
</dbReference>
<protein>
    <recommendedName>
        <fullName evidence="4">Transmembrane protein</fullName>
    </recommendedName>
</protein>
<sequence length="113" mass="12706">MLWYTPTPTITPSLIYIQNNFKLGTLHEPRIQHQSYPSYPFIPFVLLCVSLSLVFSPCSPSQNLNIVIITIATLLPICSLADADLLSRRRFVYGEYTPPLLRSSTASARCFSP</sequence>
<keyword evidence="1" id="KW-0812">Transmembrane</keyword>
<dbReference type="AlphaFoldDB" id="A0AAW1LJ02"/>
<evidence type="ECO:0008006" key="4">
    <source>
        <dbReference type="Google" id="ProtNLM"/>
    </source>
</evidence>
<comment type="caution">
    <text evidence="2">The sequence shown here is derived from an EMBL/GenBank/DDBJ whole genome shotgun (WGS) entry which is preliminary data.</text>
</comment>
<keyword evidence="1" id="KW-0472">Membrane</keyword>
<keyword evidence="1" id="KW-1133">Transmembrane helix</keyword>
<reference evidence="2" key="1">
    <citation type="submission" date="2024-03" db="EMBL/GenBank/DDBJ databases">
        <title>WGS assembly of Saponaria officinalis var. Norfolk2.</title>
        <authorList>
            <person name="Jenkins J."/>
            <person name="Shu S."/>
            <person name="Grimwood J."/>
            <person name="Barry K."/>
            <person name="Goodstein D."/>
            <person name="Schmutz J."/>
            <person name="Leebens-Mack J."/>
            <person name="Osbourn A."/>
        </authorList>
    </citation>
    <scope>NUCLEOTIDE SEQUENCE [LARGE SCALE GENOMIC DNA]</scope>
    <source>
        <strain evidence="2">JIC</strain>
    </source>
</reference>